<dbReference type="Gene3D" id="3.90.245.10">
    <property type="entry name" value="Ribonucleoside hydrolase-like"/>
    <property type="match status" value="1"/>
</dbReference>
<organism evidence="5 6">
    <name type="scientific">Coemansia erecta</name>
    <dbReference type="NCBI Taxonomy" id="147472"/>
    <lineage>
        <taxon>Eukaryota</taxon>
        <taxon>Fungi</taxon>
        <taxon>Fungi incertae sedis</taxon>
        <taxon>Zoopagomycota</taxon>
        <taxon>Kickxellomycotina</taxon>
        <taxon>Kickxellomycetes</taxon>
        <taxon>Kickxellales</taxon>
        <taxon>Kickxellaceae</taxon>
        <taxon>Coemansia</taxon>
    </lineage>
</organism>
<sequence>MWLDCDVGHDDAMALILAASSPHLKLLGVSSVYGNSSVENTTANAIRVIQAAGIKGVKVYKGAAKPLVKNRVYASDIHGSSGLDGTDLLPDPDMSTYLAQDENAVNAMHRTIMASPEPVSLAAVGPLTNIALLLSIYPEVIPRIKTLAIMGGSMGIGNTTSAAEFNIYSDPEAAHIVLHSGISHIALVPLDVTHTVLATKQIIKRIQDEVAVPKFARLITDLLLYFGSTYKDVFGEKEGAPLHDPVAVAYLFMRNVFTERHIRIDIDCNEGHGRGRTFCDVYKKTMEPANCWLVTSVELEPFWNQMFRRQEIANSSGPSVASGSSAISNPTINNGQQIDSSLIIGNPLGEDGGVASPESQGGGDVFANVVGGSFTEVNSNSANKDNIVANSHTTTFNGDSGETVNGDLNNIGDSQQVVTFRRRLMDRRDNVPNSGMNSGGAAFSF</sequence>
<evidence type="ECO:0000313" key="5">
    <source>
        <dbReference type="EMBL" id="KAJ1722786.1"/>
    </source>
</evidence>
<dbReference type="SUPFAM" id="SSF53590">
    <property type="entry name" value="Nucleoside hydrolase"/>
    <property type="match status" value="1"/>
</dbReference>
<dbReference type="GO" id="GO:0005829">
    <property type="term" value="C:cytosol"/>
    <property type="evidence" value="ECO:0007669"/>
    <property type="project" value="TreeGrafter"/>
</dbReference>
<keyword evidence="3" id="KW-0326">Glycosidase</keyword>
<dbReference type="Proteomes" id="UP001149813">
    <property type="component" value="Unassembled WGS sequence"/>
</dbReference>
<accession>A0A9W8CSM2</accession>
<dbReference type="GO" id="GO:0006152">
    <property type="term" value="P:purine nucleoside catabolic process"/>
    <property type="evidence" value="ECO:0007669"/>
    <property type="project" value="TreeGrafter"/>
</dbReference>
<evidence type="ECO:0000259" key="4">
    <source>
        <dbReference type="Pfam" id="PF01156"/>
    </source>
</evidence>
<dbReference type="OrthoDB" id="5783963at2759"/>
<comment type="caution">
    <text evidence="5">The sequence shown here is derived from an EMBL/GenBank/DDBJ whole genome shotgun (WGS) entry which is preliminary data.</text>
</comment>
<name>A0A9W8CSM2_9FUNG</name>
<keyword evidence="2" id="KW-0378">Hydrolase</keyword>
<proteinExistence type="inferred from homology"/>
<dbReference type="EMBL" id="JANBOJ010000095">
    <property type="protein sequence ID" value="KAJ1722786.1"/>
    <property type="molecule type" value="Genomic_DNA"/>
</dbReference>
<feature type="domain" description="Inosine/uridine-preferring nucleoside hydrolase" evidence="4">
    <location>
        <begin position="1"/>
        <end position="304"/>
    </location>
</feature>
<comment type="similarity">
    <text evidence="1">Belongs to the IUNH family.</text>
</comment>
<reference evidence="5" key="1">
    <citation type="submission" date="2022-07" db="EMBL/GenBank/DDBJ databases">
        <title>Phylogenomic reconstructions and comparative analyses of Kickxellomycotina fungi.</title>
        <authorList>
            <person name="Reynolds N.K."/>
            <person name="Stajich J.E."/>
            <person name="Barry K."/>
            <person name="Grigoriev I.V."/>
            <person name="Crous P."/>
            <person name="Smith M.E."/>
        </authorList>
    </citation>
    <scope>NUCLEOTIDE SEQUENCE</scope>
    <source>
        <strain evidence="5">NBRC 32514</strain>
    </source>
</reference>
<dbReference type="PANTHER" id="PTHR12304:SF4">
    <property type="entry name" value="URIDINE NUCLEOSIDASE"/>
    <property type="match status" value="1"/>
</dbReference>
<protein>
    <recommendedName>
        <fullName evidence="4">Inosine/uridine-preferring nucleoside hydrolase domain-containing protein</fullName>
    </recommendedName>
</protein>
<dbReference type="GO" id="GO:0008477">
    <property type="term" value="F:purine nucleosidase activity"/>
    <property type="evidence" value="ECO:0007669"/>
    <property type="project" value="TreeGrafter"/>
</dbReference>
<dbReference type="InterPro" id="IPR036452">
    <property type="entry name" value="Ribo_hydro-like"/>
</dbReference>
<dbReference type="Pfam" id="PF01156">
    <property type="entry name" value="IU_nuc_hydro"/>
    <property type="match status" value="1"/>
</dbReference>
<dbReference type="AlphaFoldDB" id="A0A9W8CSM2"/>
<evidence type="ECO:0000256" key="1">
    <source>
        <dbReference type="ARBA" id="ARBA00009176"/>
    </source>
</evidence>
<gene>
    <name evidence="5" type="ORF">LPJ53_002842</name>
</gene>
<dbReference type="InterPro" id="IPR023186">
    <property type="entry name" value="IUNH"/>
</dbReference>
<dbReference type="PANTHER" id="PTHR12304">
    <property type="entry name" value="INOSINE-URIDINE PREFERRING NUCLEOSIDE HYDROLASE"/>
    <property type="match status" value="1"/>
</dbReference>
<keyword evidence="6" id="KW-1185">Reference proteome</keyword>
<evidence type="ECO:0000256" key="3">
    <source>
        <dbReference type="ARBA" id="ARBA00023295"/>
    </source>
</evidence>
<dbReference type="CDD" id="cd02651">
    <property type="entry name" value="nuc_hydro_IU_UC_XIUA"/>
    <property type="match status" value="1"/>
</dbReference>
<dbReference type="InterPro" id="IPR001910">
    <property type="entry name" value="Inosine/uridine_hydrolase_dom"/>
</dbReference>
<evidence type="ECO:0000313" key="6">
    <source>
        <dbReference type="Proteomes" id="UP001149813"/>
    </source>
</evidence>
<evidence type="ECO:0000256" key="2">
    <source>
        <dbReference type="ARBA" id="ARBA00022801"/>
    </source>
</evidence>